<evidence type="ECO:0000313" key="3">
    <source>
        <dbReference type="Proteomes" id="UP000037084"/>
    </source>
</evidence>
<comment type="caution">
    <text evidence="2">The sequence shown here is derived from an EMBL/GenBank/DDBJ whole genome shotgun (WGS) entry which is preliminary data.</text>
</comment>
<dbReference type="EMBL" id="LGUV01000121">
    <property type="protein sequence ID" value="KOG55014.1"/>
    <property type="molecule type" value="Genomic_DNA"/>
</dbReference>
<proteinExistence type="predicted"/>
<gene>
    <name evidence="2" type="ORF">ADK75_12255</name>
</gene>
<dbReference type="PATRIC" id="fig|1961.12.peg.2842"/>
<reference evidence="3" key="1">
    <citation type="submission" date="2015-07" db="EMBL/GenBank/DDBJ databases">
        <authorList>
            <consortium name="Consortium for Microbial Forensics and Genomics (microFORGE)"/>
            <person name="Knight B.M."/>
            <person name="Roberts D.P."/>
            <person name="Lin D."/>
            <person name="Hari K."/>
            <person name="Fletcher J."/>
            <person name="Melcher U."/>
            <person name="Blagden T."/>
            <person name="Winegar R.A."/>
        </authorList>
    </citation>
    <scope>NUCLEOTIDE SEQUENCE [LARGE SCALE GENOMIC DNA]</scope>
    <source>
        <strain evidence="3">NRRL B-1447</strain>
    </source>
</reference>
<dbReference type="RefSeq" id="WP_030388181.1">
    <property type="nucleotide sequence ID" value="NZ_LGUV01000121.1"/>
</dbReference>
<organism evidence="2 3">
    <name type="scientific">Streptomyces virginiae</name>
    <name type="common">Streptomyces cinnamonensis</name>
    <dbReference type="NCBI Taxonomy" id="1961"/>
    <lineage>
        <taxon>Bacteria</taxon>
        <taxon>Bacillati</taxon>
        <taxon>Actinomycetota</taxon>
        <taxon>Actinomycetes</taxon>
        <taxon>Kitasatosporales</taxon>
        <taxon>Streptomycetaceae</taxon>
        <taxon>Streptomyces</taxon>
    </lineage>
</organism>
<feature type="compositionally biased region" description="Basic and acidic residues" evidence="1">
    <location>
        <begin position="1"/>
        <end position="19"/>
    </location>
</feature>
<name>A0A0L8MX72_STRVG</name>
<accession>A0A0L8MX72</accession>
<sequence>MTTAEHLDTIDRLRAKEFPPEPVRTGGNSSGPGFHLVQLARTQDFWDDDGTGRIEAADQIGAEYGALAQAATDRWGEPQIFSLRTLRDRGLDGEEIPQPWGEMGNSTDHVHLWRVEAHWLVAYVAQWDSEDPYQLMAGVTVTDPP</sequence>
<dbReference type="Proteomes" id="UP000037084">
    <property type="component" value="Unassembled WGS sequence"/>
</dbReference>
<evidence type="ECO:0000256" key="1">
    <source>
        <dbReference type="SAM" id="MobiDB-lite"/>
    </source>
</evidence>
<dbReference type="AlphaFoldDB" id="A0A0L8MX72"/>
<evidence type="ECO:0000313" key="2">
    <source>
        <dbReference type="EMBL" id="KOG55014.1"/>
    </source>
</evidence>
<dbReference type="OrthoDB" id="3478947at2"/>
<feature type="region of interest" description="Disordered" evidence="1">
    <location>
        <begin position="1"/>
        <end position="32"/>
    </location>
</feature>
<protein>
    <submittedName>
        <fullName evidence="2">Uncharacterized protein</fullName>
    </submittedName>
</protein>